<evidence type="ECO:0000313" key="3">
    <source>
        <dbReference type="EMBL" id="APF17183.1"/>
    </source>
</evidence>
<dbReference type="AlphaFoldDB" id="H1XRW0"/>
<dbReference type="EMBL" id="CP018099">
    <property type="protein sequence ID" value="APF17183.1"/>
    <property type="molecule type" value="Genomic_DNA"/>
</dbReference>
<dbReference type="PANTHER" id="PTHR12558:SF13">
    <property type="entry name" value="CELL DIVISION CYCLE PROTEIN 27 HOMOLOG"/>
    <property type="match status" value="1"/>
</dbReference>
<dbReference type="SUPFAM" id="SSF48452">
    <property type="entry name" value="TPR-like"/>
    <property type="match status" value="2"/>
</dbReference>
<evidence type="ECO:0000256" key="1">
    <source>
        <dbReference type="PROSITE-ProRule" id="PRU00339"/>
    </source>
</evidence>
<reference evidence="3 6" key="2">
    <citation type="submission" date="2016-11" db="EMBL/GenBank/DDBJ databases">
        <title>Genomic analysis of Caldithrix abyssi and proposal of a novel bacterial phylum Caldithrichaeota.</title>
        <authorList>
            <person name="Kublanov I."/>
            <person name="Sigalova O."/>
            <person name="Gavrilov S."/>
            <person name="Lebedinsky A."/>
            <person name="Ivanova N."/>
            <person name="Daum C."/>
            <person name="Reddy T."/>
            <person name="Klenk H.P."/>
            <person name="Goker M."/>
            <person name="Reva O."/>
            <person name="Miroshnichenko M."/>
            <person name="Kyprides N."/>
            <person name="Woyke T."/>
            <person name="Gelfand M."/>
        </authorList>
    </citation>
    <scope>NUCLEOTIDE SEQUENCE [LARGE SCALE GENOMIC DNA]</scope>
    <source>
        <strain evidence="3 6">LF13</strain>
    </source>
</reference>
<dbReference type="InterPro" id="IPR019734">
    <property type="entry name" value="TPR_rpt"/>
</dbReference>
<evidence type="ECO:0000256" key="2">
    <source>
        <dbReference type="SAM" id="SignalP"/>
    </source>
</evidence>
<dbReference type="PaxDb" id="880073-Calab_1703"/>
<dbReference type="Proteomes" id="UP000183868">
    <property type="component" value="Chromosome"/>
</dbReference>
<keyword evidence="5" id="KW-1185">Reference proteome</keyword>
<feature type="chain" id="PRO_5010497857" evidence="2">
    <location>
        <begin position="19"/>
        <end position="426"/>
    </location>
</feature>
<dbReference type="STRING" id="880073.Cabys_432"/>
<keyword evidence="1" id="KW-0802">TPR repeat</keyword>
<feature type="signal peptide" evidence="2">
    <location>
        <begin position="1"/>
        <end position="18"/>
    </location>
</feature>
<name>H1XRW0_CALAY</name>
<feature type="repeat" description="TPR" evidence="1">
    <location>
        <begin position="258"/>
        <end position="291"/>
    </location>
</feature>
<dbReference type="EMBL" id="CM001402">
    <property type="protein sequence ID" value="EHO41320.1"/>
    <property type="molecule type" value="Genomic_DNA"/>
</dbReference>
<dbReference type="Proteomes" id="UP000004671">
    <property type="component" value="Chromosome"/>
</dbReference>
<dbReference type="OrthoDB" id="9810596at2"/>
<dbReference type="Pfam" id="PF13181">
    <property type="entry name" value="TPR_8"/>
    <property type="match status" value="2"/>
</dbReference>
<dbReference type="InterPro" id="IPR011990">
    <property type="entry name" value="TPR-like_helical_dom_sf"/>
</dbReference>
<dbReference type="Pfam" id="PF00515">
    <property type="entry name" value="TPR_1"/>
    <property type="match status" value="1"/>
</dbReference>
<dbReference type="Gene3D" id="1.25.40.10">
    <property type="entry name" value="Tetratricopeptide repeat domain"/>
    <property type="match status" value="3"/>
</dbReference>
<dbReference type="SMART" id="SM00028">
    <property type="entry name" value="TPR"/>
    <property type="match status" value="7"/>
</dbReference>
<dbReference type="PANTHER" id="PTHR12558">
    <property type="entry name" value="CELL DIVISION CYCLE 16,23,27"/>
    <property type="match status" value="1"/>
</dbReference>
<evidence type="ECO:0000313" key="4">
    <source>
        <dbReference type="EMBL" id="EHO41320.1"/>
    </source>
</evidence>
<dbReference type="eggNOG" id="COG0457">
    <property type="taxonomic scope" value="Bacteria"/>
</dbReference>
<dbReference type="RefSeq" id="WP_006928418.1">
    <property type="nucleotide sequence ID" value="NZ_CM001402.1"/>
</dbReference>
<dbReference type="HOGENOM" id="CLU_552664_0_0_0"/>
<dbReference type="Pfam" id="PF13432">
    <property type="entry name" value="TPR_16"/>
    <property type="match status" value="2"/>
</dbReference>
<feature type="repeat" description="TPR" evidence="1">
    <location>
        <begin position="121"/>
        <end position="154"/>
    </location>
</feature>
<feature type="repeat" description="TPR" evidence="1">
    <location>
        <begin position="53"/>
        <end position="86"/>
    </location>
</feature>
<sequence length="426" mass="49576" precursor="true">MRYLVIFLLLLLSQLLFAQNQTLQKALIDFSQNRYAQAEKLLFQHAQTHADDPTPLNLLGHIYMNRQNFKKAIQVFQKAQELRPDDGAIALNLGKALEKTGYFTLAQRQYLRAMQDTSLTRLAKMALAQLYYKQSHFKKALKLYRELIKYDARNGYFFKQAGRCALKVSKDIGQAETYLQQALRFTPGDLDVYVLLYNLYKKKNDWPNALQIAQQGLIQFPQNRQLLLVVGDSYFATGKYDQAISPYRSALQAGDSSAYVFKKLGAAYYYLNDYPSALLSLKKSVKRDDQDPITYYFLGLTQKALNLKKAAIVSLNKAVSLSLPDFLTDIYFHLAEAYQKQKKYTRAIAMYKKLMETDSSQVMPLFYLATIYDDYYEDRQTPLRYYKKFLEQAGDSVDERYKNYALERMKIIREKLHFLKGRKEAQ</sequence>
<dbReference type="InParanoid" id="H1XRW0"/>
<proteinExistence type="predicted"/>
<feature type="repeat" description="TPR" evidence="1">
    <location>
        <begin position="328"/>
        <end position="361"/>
    </location>
</feature>
<reference evidence="4 5" key="1">
    <citation type="submission" date="2011-09" db="EMBL/GenBank/DDBJ databases">
        <title>The permanent draft genome of Caldithrix abyssi DSM 13497.</title>
        <authorList>
            <consortium name="US DOE Joint Genome Institute (JGI-PGF)"/>
            <person name="Lucas S."/>
            <person name="Han J."/>
            <person name="Lapidus A."/>
            <person name="Bruce D."/>
            <person name="Goodwin L."/>
            <person name="Pitluck S."/>
            <person name="Peters L."/>
            <person name="Kyrpides N."/>
            <person name="Mavromatis K."/>
            <person name="Ivanova N."/>
            <person name="Mikhailova N."/>
            <person name="Chertkov O."/>
            <person name="Detter J.C."/>
            <person name="Tapia R."/>
            <person name="Han C."/>
            <person name="Land M."/>
            <person name="Hauser L."/>
            <person name="Markowitz V."/>
            <person name="Cheng J.-F."/>
            <person name="Hugenholtz P."/>
            <person name="Woyke T."/>
            <person name="Wu D."/>
            <person name="Spring S."/>
            <person name="Brambilla E."/>
            <person name="Klenk H.-P."/>
            <person name="Eisen J.A."/>
        </authorList>
    </citation>
    <scope>NUCLEOTIDE SEQUENCE [LARGE SCALE GENOMIC DNA]</scope>
    <source>
        <strain evidence="4 5">DSM 13497</strain>
    </source>
</reference>
<evidence type="ECO:0000313" key="5">
    <source>
        <dbReference type="Proteomes" id="UP000004671"/>
    </source>
</evidence>
<feature type="repeat" description="TPR" evidence="1">
    <location>
        <begin position="224"/>
        <end position="257"/>
    </location>
</feature>
<accession>H1XRW0</accession>
<protein>
    <submittedName>
        <fullName evidence="4">Tetratricopeptide TPR_1 repeat-containing protein</fullName>
    </submittedName>
    <submittedName>
        <fullName evidence="3">Tfp pilus assembly protein PilF</fullName>
    </submittedName>
</protein>
<dbReference type="KEGG" id="caby:Cabys_432"/>
<dbReference type="PROSITE" id="PS50005">
    <property type="entry name" value="TPR"/>
    <property type="match status" value="5"/>
</dbReference>
<organism evidence="4 5">
    <name type="scientific">Caldithrix abyssi DSM 13497</name>
    <dbReference type="NCBI Taxonomy" id="880073"/>
    <lineage>
        <taxon>Bacteria</taxon>
        <taxon>Pseudomonadati</taxon>
        <taxon>Calditrichota</taxon>
        <taxon>Calditrichia</taxon>
        <taxon>Calditrichales</taxon>
        <taxon>Calditrichaceae</taxon>
        <taxon>Caldithrix</taxon>
    </lineage>
</organism>
<keyword evidence="2" id="KW-0732">Signal</keyword>
<evidence type="ECO:0000313" key="6">
    <source>
        <dbReference type="Proteomes" id="UP000183868"/>
    </source>
</evidence>
<gene>
    <name evidence="3" type="primary">pilF</name>
    <name evidence="3" type="ORF">Cabys_432</name>
    <name evidence="4" type="ORF">Calab_1703</name>
</gene>